<dbReference type="Gene3D" id="3.30.1490.20">
    <property type="entry name" value="ATP-grasp fold, A domain"/>
    <property type="match status" value="1"/>
</dbReference>
<evidence type="ECO:0000313" key="1">
    <source>
        <dbReference type="EMBL" id="MCC2617561.1"/>
    </source>
</evidence>
<dbReference type="InterPro" id="IPR013815">
    <property type="entry name" value="ATP_grasp_subdomain_1"/>
</dbReference>
<accession>A0ABS8GBH1</accession>
<gene>
    <name evidence="1" type="ORF">LJ739_15010</name>
</gene>
<sequence length="298" mass="34039">MKRCAYLSMDDLSDFFVYDELTYPALAELGWQVETVSWRQSDVDWQRYDLVVIRTPWDYQQDLEGFLNCLKRIERSGVKLENSLSLVTWNASKGYLRDLADNDIPILPTRWFNHYVADDIEQAVSDWQVAEVILKPLVSANADDTFRLTPAQLAQQHDTLAGVFAERPFMLQPFADEILSEGEYSLFYFGGDYSHAICKRPAKGDFRVQEEHGGSLAVHQPDNQLFALAQKTLAALPEEPLYARLDYVRWKGGYAVMEIELIEPSLYFNMDPQSPQRFANALVSRYGQGASTKTDPVA</sequence>
<dbReference type="EMBL" id="JAJEWP010000005">
    <property type="protein sequence ID" value="MCC2617561.1"/>
    <property type="molecule type" value="Genomic_DNA"/>
</dbReference>
<name>A0ABS8GBH1_9ALTE</name>
<evidence type="ECO:0008006" key="3">
    <source>
        <dbReference type="Google" id="ProtNLM"/>
    </source>
</evidence>
<dbReference type="PANTHER" id="PTHR39217:SF1">
    <property type="entry name" value="GLUTATHIONE SYNTHETASE"/>
    <property type="match status" value="1"/>
</dbReference>
<keyword evidence="2" id="KW-1185">Reference proteome</keyword>
<dbReference type="SUPFAM" id="SSF56059">
    <property type="entry name" value="Glutathione synthetase ATP-binding domain-like"/>
    <property type="match status" value="1"/>
</dbReference>
<dbReference type="Gene3D" id="3.40.50.20">
    <property type="match status" value="1"/>
</dbReference>
<evidence type="ECO:0000313" key="2">
    <source>
        <dbReference type="Proteomes" id="UP001520878"/>
    </source>
</evidence>
<dbReference type="Gene3D" id="3.30.470.20">
    <property type="entry name" value="ATP-grasp fold, B domain"/>
    <property type="match status" value="1"/>
</dbReference>
<reference evidence="1 2" key="1">
    <citation type="submission" date="2021-10" db="EMBL/GenBank/DDBJ databases">
        <title>Draft genome of Aestuariibacter halophilus JC2043.</title>
        <authorList>
            <person name="Emsley S.A."/>
            <person name="Pfannmuller K.M."/>
            <person name="Ushijima B."/>
            <person name="Saw J.H."/>
            <person name="Videau P."/>
        </authorList>
    </citation>
    <scope>NUCLEOTIDE SEQUENCE [LARGE SCALE GENOMIC DNA]</scope>
    <source>
        <strain evidence="1 2">JC2043</strain>
    </source>
</reference>
<proteinExistence type="predicted"/>
<protein>
    <recommendedName>
        <fullName evidence="3">Prokaryotic glutathione synthetase ATP-binding domain-containing protein</fullName>
    </recommendedName>
</protein>
<dbReference type="Proteomes" id="UP001520878">
    <property type="component" value="Unassembled WGS sequence"/>
</dbReference>
<dbReference type="InterPro" id="IPR053191">
    <property type="entry name" value="DcsG_Biosynth_Enzyme"/>
</dbReference>
<comment type="caution">
    <text evidence="1">The sequence shown here is derived from an EMBL/GenBank/DDBJ whole genome shotgun (WGS) entry which is preliminary data.</text>
</comment>
<organism evidence="1 2">
    <name type="scientific">Fluctibacter halophilus</name>
    <dbReference type="NCBI Taxonomy" id="226011"/>
    <lineage>
        <taxon>Bacteria</taxon>
        <taxon>Pseudomonadati</taxon>
        <taxon>Pseudomonadota</taxon>
        <taxon>Gammaproteobacteria</taxon>
        <taxon>Alteromonadales</taxon>
        <taxon>Alteromonadaceae</taxon>
        <taxon>Fluctibacter</taxon>
    </lineage>
</organism>
<dbReference type="PANTHER" id="PTHR39217">
    <property type="match status" value="1"/>
</dbReference>
<dbReference type="RefSeq" id="WP_229161819.1">
    <property type="nucleotide sequence ID" value="NZ_JAJEWP010000005.1"/>
</dbReference>